<keyword evidence="6" id="KW-1185">Reference proteome</keyword>
<dbReference type="Gene3D" id="1.10.10.10">
    <property type="entry name" value="Winged helix-like DNA-binding domain superfamily/Winged helix DNA-binding domain"/>
    <property type="match status" value="1"/>
</dbReference>
<dbReference type="SMART" id="SM00345">
    <property type="entry name" value="HTH_GNTR"/>
    <property type="match status" value="1"/>
</dbReference>
<dbReference type="RefSeq" id="WP_320379369.1">
    <property type="nucleotide sequence ID" value="NZ_JAWDIQ010000001.1"/>
</dbReference>
<evidence type="ECO:0000313" key="6">
    <source>
        <dbReference type="Proteomes" id="UP001275315"/>
    </source>
</evidence>
<evidence type="ECO:0000313" key="5">
    <source>
        <dbReference type="EMBL" id="MDY0408654.1"/>
    </source>
</evidence>
<dbReference type="Pfam" id="PF00392">
    <property type="entry name" value="GntR"/>
    <property type="match status" value="1"/>
</dbReference>
<dbReference type="CDD" id="cd07377">
    <property type="entry name" value="WHTH_GntR"/>
    <property type="match status" value="1"/>
</dbReference>
<keyword evidence="2" id="KW-0238">DNA-binding</keyword>
<proteinExistence type="predicted"/>
<protein>
    <submittedName>
        <fullName evidence="5">GntR family transcriptional regulator</fullName>
    </submittedName>
</protein>
<reference evidence="5 6" key="1">
    <citation type="submission" date="2023-10" db="EMBL/GenBank/DDBJ databases">
        <title>Virgibacillus soli CC-YMP-6 genome.</title>
        <authorList>
            <person name="Miliotis G."/>
            <person name="Sengupta P."/>
            <person name="Hameed A."/>
            <person name="Chuvochina M."/>
            <person name="Mcdonagh F."/>
            <person name="Simpson A.C."/>
            <person name="Singh N.K."/>
            <person name="Rekha P.D."/>
            <person name="Raman K."/>
            <person name="Hugenholtz P."/>
            <person name="Venkateswaran K."/>
        </authorList>
    </citation>
    <scope>NUCLEOTIDE SEQUENCE [LARGE SCALE GENOMIC DNA]</scope>
    <source>
        <strain evidence="5 6">CC-YMP-6</strain>
    </source>
</reference>
<dbReference type="PANTHER" id="PTHR43537">
    <property type="entry name" value="TRANSCRIPTIONAL REGULATOR, GNTR FAMILY"/>
    <property type="match status" value="1"/>
</dbReference>
<gene>
    <name evidence="5" type="ORF">RWD45_08925</name>
</gene>
<dbReference type="InterPro" id="IPR000524">
    <property type="entry name" value="Tscrpt_reg_HTH_GntR"/>
</dbReference>
<name>A0ABU5CQP0_9BACI</name>
<dbReference type="PRINTS" id="PR00035">
    <property type="entry name" value="HTHGNTR"/>
</dbReference>
<dbReference type="InterPro" id="IPR036388">
    <property type="entry name" value="WH-like_DNA-bd_sf"/>
</dbReference>
<dbReference type="PANTHER" id="PTHR43537:SF54">
    <property type="entry name" value="TRANSCRIPTIONAL REGULATOR, GNTR FAMILY"/>
    <property type="match status" value="1"/>
</dbReference>
<keyword evidence="1" id="KW-0805">Transcription regulation</keyword>
<dbReference type="SUPFAM" id="SSF46785">
    <property type="entry name" value="Winged helix' DNA-binding domain"/>
    <property type="match status" value="1"/>
</dbReference>
<dbReference type="InterPro" id="IPR036390">
    <property type="entry name" value="WH_DNA-bd_sf"/>
</dbReference>
<evidence type="ECO:0000256" key="2">
    <source>
        <dbReference type="ARBA" id="ARBA00023125"/>
    </source>
</evidence>
<dbReference type="EMBL" id="JAWDIQ010000001">
    <property type="protein sequence ID" value="MDY0408654.1"/>
    <property type="molecule type" value="Genomic_DNA"/>
</dbReference>
<feature type="domain" description="HTH gntR-type" evidence="4">
    <location>
        <begin position="7"/>
        <end position="75"/>
    </location>
</feature>
<sequence length="206" mass="24216">MSTTNHQKVYYSVLEEIRNYIDHHRLVSGDKLPSERELAETLYASRSSVREALRAMELLGLIQTRHGEGTFLSNYQSYESVELLASFILREKHTRQELATVKLLLEKEATKLAIHFAENGDFMKLKTIMHTANSGENEKHMAFFQYIFDMTNNLLIKKIWLIIVSFTQTLHDLYYEQTFYKDVITALQEKDSPKIEQLFFEQLINR</sequence>
<keyword evidence="3" id="KW-0804">Transcription</keyword>
<accession>A0ABU5CQP0</accession>
<dbReference type="Proteomes" id="UP001275315">
    <property type="component" value="Unassembled WGS sequence"/>
</dbReference>
<comment type="caution">
    <text evidence="5">The sequence shown here is derived from an EMBL/GenBank/DDBJ whole genome shotgun (WGS) entry which is preliminary data.</text>
</comment>
<evidence type="ECO:0000259" key="4">
    <source>
        <dbReference type="PROSITE" id="PS50949"/>
    </source>
</evidence>
<dbReference type="PROSITE" id="PS50949">
    <property type="entry name" value="HTH_GNTR"/>
    <property type="match status" value="1"/>
</dbReference>
<organism evidence="5 6">
    <name type="scientific">Paracerasibacillus soli</name>
    <dbReference type="NCBI Taxonomy" id="480284"/>
    <lineage>
        <taxon>Bacteria</taxon>
        <taxon>Bacillati</taxon>
        <taxon>Bacillota</taxon>
        <taxon>Bacilli</taxon>
        <taxon>Bacillales</taxon>
        <taxon>Bacillaceae</taxon>
        <taxon>Paracerasibacillus</taxon>
    </lineage>
</organism>
<evidence type="ECO:0000256" key="1">
    <source>
        <dbReference type="ARBA" id="ARBA00023015"/>
    </source>
</evidence>
<evidence type="ECO:0000256" key="3">
    <source>
        <dbReference type="ARBA" id="ARBA00023163"/>
    </source>
</evidence>